<keyword evidence="1" id="KW-0812">Transmembrane</keyword>
<reference evidence="2 3" key="1">
    <citation type="submission" date="2015-07" db="EMBL/GenBank/DDBJ databases">
        <title>Whole genome sequence of Ardenticatena maritima DSM 23922.</title>
        <authorList>
            <person name="Hemp J."/>
            <person name="Ward L.M."/>
            <person name="Pace L.A."/>
            <person name="Fischer W.W."/>
        </authorList>
    </citation>
    <scope>NUCLEOTIDE SEQUENCE [LARGE SCALE GENOMIC DNA]</scope>
    <source>
        <strain evidence="2 3">110S</strain>
    </source>
</reference>
<evidence type="ECO:0000313" key="3">
    <source>
        <dbReference type="Proteomes" id="UP000050502"/>
    </source>
</evidence>
<sequence length="111" mass="12531">MLVLQAVVLFAVPIFIVNNRLPLLLSIALLCSRIFVHRKPTSRLCHLVRKDDIEADTLLPNTDFTRVVIHIQALPGEIVSPLIYPLKQPERERGGQLLAQVVTKKSNEAMR</sequence>
<proteinExistence type="predicted"/>
<protein>
    <submittedName>
        <fullName evidence="2">Uncharacterized protein</fullName>
    </submittedName>
</protein>
<dbReference type="EMBL" id="LGKN01000005">
    <property type="protein sequence ID" value="KPL87624.1"/>
    <property type="molecule type" value="Genomic_DNA"/>
</dbReference>
<dbReference type="AlphaFoldDB" id="A0A0P6XT87"/>
<organism evidence="2 3">
    <name type="scientific">Ardenticatena maritima</name>
    <dbReference type="NCBI Taxonomy" id="872965"/>
    <lineage>
        <taxon>Bacteria</taxon>
        <taxon>Bacillati</taxon>
        <taxon>Chloroflexota</taxon>
        <taxon>Ardenticatenia</taxon>
        <taxon>Ardenticatenales</taxon>
        <taxon>Ardenticatenaceae</taxon>
        <taxon>Ardenticatena</taxon>
    </lineage>
</organism>
<keyword evidence="1" id="KW-0472">Membrane</keyword>
<keyword evidence="1" id="KW-1133">Transmembrane helix</keyword>
<evidence type="ECO:0000256" key="1">
    <source>
        <dbReference type="SAM" id="Phobius"/>
    </source>
</evidence>
<evidence type="ECO:0000313" key="2">
    <source>
        <dbReference type="EMBL" id="KPL87624.1"/>
    </source>
</evidence>
<dbReference type="Proteomes" id="UP000050502">
    <property type="component" value="Unassembled WGS sequence"/>
</dbReference>
<comment type="caution">
    <text evidence="2">The sequence shown here is derived from an EMBL/GenBank/DDBJ whole genome shotgun (WGS) entry which is preliminary data.</text>
</comment>
<name>A0A0P6XT87_9CHLR</name>
<accession>A0A0P6XT87</accession>
<gene>
    <name evidence="2" type="ORF">SE16_08335</name>
</gene>
<feature type="transmembrane region" description="Helical" evidence="1">
    <location>
        <begin position="6"/>
        <end position="31"/>
    </location>
</feature>